<keyword evidence="2" id="KW-1185">Reference proteome</keyword>
<name>A0AAE0YJJ9_9GAST</name>
<gene>
    <name evidence="1" type="ORF">RRG08_024867</name>
</gene>
<protein>
    <submittedName>
        <fullName evidence="1">Uncharacterized protein</fullName>
    </submittedName>
</protein>
<organism evidence="1 2">
    <name type="scientific">Elysia crispata</name>
    <name type="common">lettuce slug</name>
    <dbReference type="NCBI Taxonomy" id="231223"/>
    <lineage>
        <taxon>Eukaryota</taxon>
        <taxon>Metazoa</taxon>
        <taxon>Spiralia</taxon>
        <taxon>Lophotrochozoa</taxon>
        <taxon>Mollusca</taxon>
        <taxon>Gastropoda</taxon>
        <taxon>Heterobranchia</taxon>
        <taxon>Euthyneura</taxon>
        <taxon>Panpulmonata</taxon>
        <taxon>Sacoglossa</taxon>
        <taxon>Placobranchoidea</taxon>
        <taxon>Plakobranchidae</taxon>
        <taxon>Elysia</taxon>
    </lineage>
</organism>
<reference evidence="1" key="1">
    <citation type="journal article" date="2023" name="G3 (Bethesda)">
        <title>A reference genome for the long-term kleptoplast-retaining sea slug Elysia crispata morphotype clarki.</title>
        <authorList>
            <person name="Eastman K.E."/>
            <person name="Pendleton A.L."/>
            <person name="Shaikh M.A."/>
            <person name="Suttiyut T."/>
            <person name="Ogas R."/>
            <person name="Tomko P."/>
            <person name="Gavelis G."/>
            <person name="Widhalm J.R."/>
            <person name="Wisecaver J.H."/>
        </authorList>
    </citation>
    <scope>NUCLEOTIDE SEQUENCE</scope>
    <source>
        <strain evidence="1">ECLA1</strain>
    </source>
</reference>
<sequence length="249" mass="27136">MTRPGPSPELLSTQPWSLLLSHRNLVSELSNIIRARCGVCAGSGQGRVGWTAAIRTHLMPSGLLWGKRDKTRESTSQIRSQMNYVKYRDFKDKHENLRLITEGWSKTEIRGGEKTSCCAILPGHAATAAGCLSPGVLVYHRVSTLVGSLGLPCSLDHRDSTPLETASTRSLNSLGLPWSLDHRDSTLLETASTRSLNSLGLPWSLDHRDSTLLETASTRSLNSLGLPWSPDHGDSPLRETASIGSLNFL</sequence>
<dbReference type="EMBL" id="JAWDGP010006075">
    <property type="protein sequence ID" value="KAK3747720.1"/>
    <property type="molecule type" value="Genomic_DNA"/>
</dbReference>
<dbReference type="Proteomes" id="UP001283361">
    <property type="component" value="Unassembled WGS sequence"/>
</dbReference>
<accession>A0AAE0YJJ9</accession>
<evidence type="ECO:0000313" key="1">
    <source>
        <dbReference type="EMBL" id="KAK3747720.1"/>
    </source>
</evidence>
<proteinExistence type="predicted"/>
<comment type="caution">
    <text evidence="1">The sequence shown here is derived from an EMBL/GenBank/DDBJ whole genome shotgun (WGS) entry which is preliminary data.</text>
</comment>
<evidence type="ECO:0000313" key="2">
    <source>
        <dbReference type="Proteomes" id="UP001283361"/>
    </source>
</evidence>
<dbReference type="AlphaFoldDB" id="A0AAE0YJJ9"/>